<feature type="domain" description="Putative Flp pilus-assembly TadG-like N-terminal" evidence="2">
    <location>
        <begin position="13"/>
        <end position="59"/>
    </location>
</feature>
<dbReference type="EMBL" id="JAUSUG010000021">
    <property type="protein sequence ID" value="MDQ0256985.1"/>
    <property type="molecule type" value="Genomic_DNA"/>
</dbReference>
<feature type="transmembrane region" description="Helical" evidence="1">
    <location>
        <begin position="15"/>
        <end position="34"/>
    </location>
</feature>
<organism evidence="3 4">
    <name type="scientific">Evansella vedderi</name>
    <dbReference type="NCBI Taxonomy" id="38282"/>
    <lineage>
        <taxon>Bacteria</taxon>
        <taxon>Bacillati</taxon>
        <taxon>Bacillota</taxon>
        <taxon>Bacilli</taxon>
        <taxon>Bacillales</taxon>
        <taxon>Bacillaceae</taxon>
        <taxon>Evansella</taxon>
    </lineage>
</organism>
<evidence type="ECO:0000256" key="1">
    <source>
        <dbReference type="SAM" id="Phobius"/>
    </source>
</evidence>
<accession>A0ABU0A165</accession>
<evidence type="ECO:0000313" key="3">
    <source>
        <dbReference type="EMBL" id="MDQ0256985.1"/>
    </source>
</evidence>
<evidence type="ECO:0000259" key="2">
    <source>
        <dbReference type="Pfam" id="PF13400"/>
    </source>
</evidence>
<dbReference type="Pfam" id="PF13400">
    <property type="entry name" value="Tad"/>
    <property type="match status" value="1"/>
</dbReference>
<proteinExistence type="predicted"/>
<keyword evidence="4" id="KW-1185">Reference proteome</keyword>
<comment type="caution">
    <text evidence="3">The sequence shown here is derived from an EMBL/GenBank/DDBJ whole genome shotgun (WGS) entry which is preliminary data.</text>
</comment>
<dbReference type="Proteomes" id="UP001230005">
    <property type="component" value="Unassembled WGS sequence"/>
</dbReference>
<keyword evidence="1" id="KW-0812">Transmembrane</keyword>
<gene>
    <name evidence="3" type="ORF">J2S74_004430</name>
</gene>
<sequence length="314" mass="34054">MKWMKKLLTNEKGNVLLIVSIAFTGLLAMTGLVIDGGSYFMKKTDLQKVVNAAALSGAQELVVGDMNPVLVESRVRQIVHEVVSFHDESIVLNDEDIEVQLNNSVTVNLKKPLALAFSSLFGIESVDIVTRATAGLGIMGSAQGAAPLGIERSTLIENGHGPNHEFNLKVDQRNVETGNFGALALGSTGADTFEENLKTGFNDVISINQILDTEAGNMNQPTNRAVTHLINQPCDGPTERNCPRRILVPVYEPIIVSNGRIQQIKVVGFAYFYISAPFNSSDSTVRGYFVEYADTGIVNENAESHGAYSIRLIE</sequence>
<evidence type="ECO:0000313" key="4">
    <source>
        <dbReference type="Proteomes" id="UP001230005"/>
    </source>
</evidence>
<protein>
    <recommendedName>
        <fullName evidence="2">Putative Flp pilus-assembly TadG-like N-terminal domain-containing protein</fullName>
    </recommendedName>
</protein>
<keyword evidence="1" id="KW-1133">Transmembrane helix</keyword>
<dbReference type="RefSeq" id="WP_307329975.1">
    <property type="nucleotide sequence ID" value="NZ_JAUSUG010000021.1"/>
</dbReference>
<dbReference type="InterPro" id="IPR028087">
    <property type="entry name" value="Tad_N"/>
</dbReference>
<keyword evidence="1" id="KW-0472">Membrane</keyword>
<name>A0ABU0A165_9BACI</name>
<reference evidence="3 4" key="1">
    <citation type="submission" date="2023-07" db="EMBL/GenBank/DDBJ databases">
        <title>Genomic Encyclopedia of Type Strains, Phase IV (KMG-IV): sequencing the most valuable type-strain genomes for metagenomic binning, comparative biology and taxonomic classification.</title>
        <authorList>
            <person name="Goeker M."/>
        </authorList>
    </citation>
    <scope>NUCLEOTIDE SEQUENCE [LARGE SCALE GENOMIC DNA]</scope>
    <source>
        <strain evidence="3 4">DSM 9768</strain>
    </source>
</reference>